<feature type="transmembrane region" description="Helical" evidence="6">
    <location>
        <begin position="128"/>
        <end position="158"/>
    </location>
</feature>
<reference evidence="8" key="1">
    <citation type="submission" date="2015-06" db="EMBL/GenBank/DDBJ databases">
        <authorList>
            <person name="Bertelli C."/>
        </authorList>
    </citation>
    <scope>NUCLEOTIDE SEQUENCE [LARGE SCALE GENOMIC DNA]</scope>
    <source>
        <strain evidence="8">CRIB-30</strain>
    </source>
</reference>
<keyword evidence="3 6" id="KW-0812">Transmembrane</keyword>
<dbReference type="Proteomes" id="UP000220251">
    <property type="component" value="Unassembled WGS sequence"/>
</dbReference>
<dbReference type="RefSeq" id="WP_098039296.1">
    <property type="nucleotide sequence ID" value="NZ_CWGJ01000028.1"/>
</dbReference>
<feature type="transmembrane region" description="Helical" evidence="6">
    <location>
        <begin position="222"/>
        <end position="245"/>
    </location>
</feature>
<proteinExistence type="inferred from homology"/>
<evidence type="ECO:0000313" key="8">
    <source>
        <dbReference type="Proteomes" id="UP000220251"/>
    </source>
</evidence>
<evidence type="ECO:0000256" key="2">
    <source>
        <dbReference type="ARBA" id="ARBA00009773"/>
    </source>
</evidence>
<evidence type="ECO:0000256" key="1">
    <source>
        <dbReference type="ARBA" id="ARBA00004141"/>
    </source>
</evidence>
<comment type="subcellular location">
    <subcellularLocation>
        <location evidence="1">Membrane</location>
        <topology evidence="1">Multi-pass membrane protein</topology>
    </subcellularLocation>
</comment>
<feature type="transmembrane region" description="Helical" evidence="6">
    <location>
        <begin position="257"/>
        <end position="278"/>
    </location>
</feature>
<organism evidence="7 8">
    <name type="scientific">Estrella lausannensis</name>
    <dbReference type="NCBI Taxonomy" id="483423"/>
    <lineage>
        <taxon>Bacteria</taxon>
        <taxon>Pseudomonadati</taxon>
        <taxon>Chlamydiota</taxon>
        <taxon>Chlamydiia</taxon>
        <taxon>Parachlamydiales</taxon>
        <taxon>Candidatus Criblamydiaceae</taxon>
        <taxon>Estrella</taxon>
    </lineage>
</organism>
<keyword evidence="4 6" id="KW-1133">Transmembrane helix</keyword>
<evidence type="ECO:0000256" key="6">
    <source>
        <dbReference type="SAM" id="Phobius"/>
    </source>
</evidence>
<dbReference type="GO" id="GO:0016020">
    <property type="term" value="C:membrane"/>
    <property type="evidence" value="ECO:0007669"/>
    <property type="project" value="UniProtKB-SubCell"/>
</dbReference>
<keyword evidence="5 6" id="KW-0472">Membrane</keyword>
<dbReference type="AlphaFoldDB" id="A0A0H5DU44"/>
<dbReference type="EMBL" id="CWGJ01000028">
    <property type="protein sequence ID" value="CRX39429.1"/>
    <property type="molecule type" value="Genomic_DNA"/>
</dbReference>
<comment type="similarity">
    <text evidence="2">Belongs to the autoinducer-2 exporter (AI-2E) (TC 2.A.86) family.</text>
</comment>
<feature type="transmembrane region" description="Helical" evidence="6">
    <location>
        <begin position="28"/>
        <end position="48"/>
    </location>
</feature>
<evidence type="ECO:0000256" key="3">
    <source>
        <dbReference type="ARBA" id="ARBA00022692"/>
    </source>
</evidence>
<dbReference type="InterPro" id="IPR002549">
    <property type="entry name" value="AI-2E-like"/>
</dbReference>
<accession>A0A0H5DU44</accession>
<dbReference type="PANTHER" id="PTHR21716:SF64">
    <property type="entry name" value="AI-2 TRANSPORT PROTEIN TQSA"/>
    <property type="match status" value="1"/>
</dbReference>
<dbReference type="PANTHER" id="PTHR21716">
    <property type="entry name" value="TRANSMEMBRANE PROTEIN"/>
    <property type="match status" value="1"/>
</dbReference>
<sequence length="348" mass="39136">MSSTISIFAGVALFYLIAYGLYIGKDLLIPFVISVAIWYLLITLSALFQKPTFGKKRLPYPAALLLSLGFIFIVSLFIYELVSSNVSDVGRELPRYQEKLGRLFNNLLDILPFDISSFKKDFLSRFSLISIAASVAQSVTFLISYLGIIFLYVLFLMLEWRSFDQKLEALFPDVKQLAKAKKIIRTISRDIQSYLILKTVLSLAVALIAYILFSAIGLHFPAFWALVLFLLNYIPTIGAIFATLLPCFLTLIQFDTWMPFIFISTSLIAIQFIEGNIIEPKLIGRSVNLSPVVILLSLAVWGYLWGIVGLFLGIPIMVIVNIILSHFEKTRPIAILLSENGEIHPDSD</sequence>
<evidence type="ECO:0000256" key="5">
    <source>
        <dbReference type="ARBA" id="ARBA00023136"/>
    </source>
</evidence>
<protein>
    <submittedName>
        <fullName evidence="7">Conserved putative membrane protein</fullName>
    </submittedName>
</protein>
<dbReference type="OrthoDB" id="9793390at2"/>
<dbReference type="GO" id="GO:0055085">
    <property type="term" value="P:transmembrane transport"/>
    <property type="evidence" value="ECO:0007669"/>
    <property type="project" value="TreeGrafter"/>
</dbReference>
<evidence type="ECO:0000313" key="7">
    <source>
        <dbReference type="EMBL" id="CRX39429.1"/>
    </source>
</evidence>
<gene>
    <name evidence="7" type="ORF">ELAC_2108</name>
</gene>
<name>A0A0H5DU44_9BACT</name>
<keyword evidence="8" id="KW-1185">Reference proteome</keyword>
<dbReference type="Pfam" id="PF01594">
    <property type="entry name" value="AI-2E_transport"/>
    <property type="match status" value="1"/>
</dbReference>
<evidence type="ECO:0000256" key="4">
    <source>
        <dbReference type="ARBA" id="ARBA00022989"/>
    </source>
</evidence>
<feature type="transmembrane region" description="Helical" evidence="6">
    <location>
        <begin position="298"/>
        <end position="324"/>
    </location>
</feature>
<feature type="transmembrane region" description="Helical" evidence="6">
    <location>
        <begin position="195"/>
        <end position="216"/>
    </location>
</feature>
<feature type="transmembrane region" description="Helical" evidence="6">
    <location>
        <begin position="60"/>
        <end position="79"/>
    </location>
</feature>
<feature type="transmembrane region" description="Helical" evidence="6">
    <location>
        <begin position="5"/>
        <end position="22"/>
    </location>
</feature>